<keyword evidence="2" id="KW-1185">Reference proteome</keyword>
<sequence>MCFGLSEVSKHRLIIVDYGLARRFRNANGQLRPLREGCGFRGTTIYASLRSHEGMDLGPADDLISLYYSGIEMVRGAVPWKHALHTAEVKLSKFRMV</sequence>
<dbReference type="InterPro" id="IPR050235">
    <property type="entry name" value="CK1_Ser-Thr_kinase"/>
</dbReference>
<dbReference type="OrthoDB" id="2687620at2759"/>
<evidence type="ECO:0000313" key="2">
    <source>
        <dbReference type="Proteomes" id="UP000267096"/>
    </source>
</evidence>
<protein>
    <submittedName>
        <fullName evidence="3">Protein kinase domain-containing protein</fullName>
    </submittedName>
</protein>
<accession>A0A0M3JMH2</accession>
<dbReference type="PANTHER" id="PTHR11909">
    <property type="entry name" value="CASEIN KINASE-RELATED"/>
    <property type="match status" value="1"/>
</dbReference>
<organism evidence="3">
    <name type="scientific">Anisakis simplex</name>
    <name type="common">Herring worm</name>
    <dbReference type="NCBI Taxonomy" id="6269"/>
    <lineage>
        <taxon>Eukaryota</taxon>
        <taxon>Metazoa</taxon>
        <taxon>Ecdysozoa</taxon>
        <taxon>Nematoda</taxon>
        <taxon>Chromadorea</taxon>
        <taxon>Rhabditida</taxon>
        <taxon>Spirurina</taxon>
        <taxon>Ascaridomorpha</taxon>
        <taxon>Ascaridoidea</taxon>
        <taxon>Anisakidae</taxon>
        <taxon>Anisakis</taxon>
        <taxon>Anisakis simplex complex</taxon>
    </lineage>
</organism>
<dbReference type="SUPFAM" id="SSF56112">
    <property type="entry name" value="Protein kinase-like (PK-like)"/>
    <property type="match status" value="1"/>
</dbReference>
<proteinExistence type="predicted"/>
<evidence type="ECO:0000313" key="3">
    <source>
        <dbReference type="WBParaSite" id="ASIM_0000885801-mRNA-1"/>
    </source>
</evidence>
<reference evidence="1 2" key="2">
    <citation type="submission" date="2018-11" db="EMBL/GenBank/DDBJ databases">
        <authorList>
            <consortium name="Pathogen Informatics"/>
        </authorList>
    </citation>
    <scope>NUCLEOTIDE SEQUENCE [LARGE SCALE GENOMIC DNA]</scope>
</reference>
<dbReference type="EMBL" id="UYRR01023852">
    <property type="protein sequence ID" value="VDK33116.1"/>
    <property type="molecule type" value="Genomic_DNA"/>
</dbReference>
<reference evidence="3" key="1">
    <citation type="submission" date="2017-02" db="UniProtKB">
        <authorList>
            <consortium name="WormBaseParasite"/>
        </authorList>
    </citation>
    <scope>IDENTIFICATION</scope>
</reference>
<evidence type="ECO:0000313" key="1">
    <source>
        <dbReference type="EMBL" id="VDK33116.1"/>
    </source>
</evidence>
<name>A0A0M3JMH2_ANISI</name>
<dbReference type="InterPro" id="IPR011009">
    <property type="entry name" value="Kinase-like_dom_sf"/>
</dbReference>
<dbReference type="WBParaSite" id="ASIM_0000885801-mRNA-1">
    <property type="protein sequence ID" value="ASIM_0000885801-mRNA-1"/>
    <property type="gene ID" value="ASIM_0000885801"/>
</dbReference>
<gene>
    <name evidence="1" type="ORF">ASIM_LOCUS8604</name>
</gene>
<dbReference type="AlphaFoldDB" id="A0A0M3JMH2"/>
<dbReference type="Proteomes" id="UP000267096">
    <property type="component" value="Unassembled WGS sequence"/>
</dbReference>
<dbReference type="Gene3D" id="1.10.510.10">
    <property type="entry name" value="Transferase(Phosphotransferase) domain 1"/>
    <property type="match status" value="1"/>
</dbReference>